<evidence type="ECO:0000256" key="1">
    <source>
        <dbReference type="SAM" id="MobiDB-lite"/>
    </source>
</evidence>
<keyword evidence="3" id="KW-1185">Reference proteome</keyword>
<accession>A0A138ZWZ2</accession>
<sequence>MLSENNARTTGRPIRDAIRRLPQTPTPSSSSPPHRDRPRLVPATSRLNRQAPPHIVIPSTPQNVDVAPTPAPLSTPPPTPVISLPLPPISIVADEDIAAIPQYAQPHSAGTDIVDVYAPLAPGLHDDIPYSPTPPLVAPRNQRDDYMKYQRKRDRDPDDIDGYPLPATKRLALKHPLRSFEDMHFTDEHIKQIESHPNLNLICFCQRAIRTHAVCYEGCAVCFICADKFHREFKRDGKTQCPLFPADHSRLPACAPAQMDLIYVALDSIPDVLVDGTLVPPFECNWCSKRFRYNDFGRHRTYQCTLAQCTLPECTDLHKRSEKAAIEHRLTKCKSPLSKRPCKNKHLAFQVNGVTIAEDSDLGCKFVGTSATETTEHERKCNSYLHIFGDVLNDWIEYLKRKRV</sequence>
<dbReference type="AlphaFoldDB" id="A0A138ZWZ2"/>
<reference evidence="2 3" key="1">
    <citation type="journal article" date="2015" name="Genome Biol. Evol.">
        <title>Phylogenomic analyses indicate that early fungi evolved digesting cell walls of algal ancestors of land plants.</title>
        <authorList>
            <person name="Chang Y."/>
            <person name="Wang S."/>
            <person name="Sekimoto S."/>
            <person name="Aerts A.L."/>
            <person name="Choi C."/>
            <person name="Clum A."/>
            <person name="LaButti K.M."/>
            <person name="Lindquist E.A."/>
            <person name="Yee Ngan C."/>
            <person name="Ohm R.A."/>
            <person name="Salamov A.A."/>
            <person name="Grigoriev I.V."/>
            <person name="Spatafora J.W."/>
            <person name="Berbee M.L."/>
        </authorList>
    </citation>
    <scope>NUCLEOTIDE SEQUENCE [LARGE SCALE GENOMIC DNA]</scope>
    <source>
        <strain evidence="2 3">JEL478</strain>
    </source>
</reference>
<proteinExistence type="predicted"/>
<dbReference type="EMBL" id="KQ965986">
    <property type="protein sequence ID" value="KXS08795.1"/>
    <property type="molecule type" value="Genomic_DNA"/>
</dbReference>
<name>A0A138ZWZ2_GONPJ</name>
<evidence type="ECO:0000313" key="2">
    <source>
        <dbReference type="EMBL" id="KXS08795.1"/>
    </source>
</evidence>
<evidence type="ECO:0000313" key="3">
    <source>
        <dbReference type="Proteomes" id="UP000070544"/>
    </source>
</evidence>
<feature type="region of interest" description="Disordered" evidence="1">
    <location>
        <begin position="1"/>
        <end position="40"/>
    </location>
</feature>
<dbReference type="Proteomes" id="UP000070544">
    <property type="component" value="Unassembled WGS sequence"/>
</dbReference>
<organism evidence="2 3">
    <name type="scientific">Gonapodya prolifera (strain JEL478)</name>
    <name type="common">Monoblepharis prolifera</name>
    <dbReference type="NCBI Taxonomy" id="1344416"/>
    <lineage>
        <taxon>Eukaryota</taxon>
        <taxon>Fungi</taxon>
        <taxon>Fungi incertae sedis</taxon>
        <taxon>Chytridiomycota</taxon>
        <taxon>Chytridiomycota incertae sedis</taxon>
        <taxon>Monoblepharidomycetes</taxon>
        <taxon>Monoblepharidales</taxon>
        <taxon>Gonapodyaceae</taxon>
        <taxon>Gonapodya</taxon>
    </lineage>
</organism>
<protein>
    <submittedName>
        <fullName evidence="2">Uncharacterized protein</fullName>
    </submittedName>
</protein>
<gene>
    <name evidence="2" type="ORF">M427DRAFT_300083</name>
</gene>